<dbReference type="GO" id="GO:0051301">
    <property type="term" value="P:cell division"/>
    <property type="evidence" value="ECO:0007669"/>
    <property type="project" value="UniProtKB-KW"/>
</dbReference>
<gene>
    <name evidence="2" type="ORF">ACFQO1_03795</name>
</gene>
<organism evidence="2 3">
    <name type="scientific">Jejudonia soesokkakensis</name>
    <dbReference type="NCBI Taxonomy" id="1323432"/>
    <lineage>
        <taxon>Bacteria</taxon>
        <taxon>Pseudomonadati</taxon>
        <taxon>Bacteroidota</taxon>
        <taxon>Flavobacteriia</taxon>
        <taxon>Flavobacteriales</taxon>
        <taxon>Flavobacteriaceae</taxon>
        <taxon>Jejudonia</taxon>
    </lineage>
</organism>
<accession>A0ABW2MR31</accession>
<proteinExistence type="predicted"/>
<keyword evidence="1" id="KW-0472">Membrane</keyword>
<dbReference type="EMBL" id="JBHTBN010000001">
    <property type="protein sequence ID" value="MFC7356799.1"/>
    <property type="molecule type" value="Genomic_DNA"/>
</dbReference>
<name>A0ABW2MR31_9FLAO</name>
<keyword evidence="3" id="KW-1185">Reference proteome</keyword>
<dbReference type="Proteomes" id="UP001596415">
    <property type="component" value="Unassembled WGS sequence"/>
</dbReference>
<comment type="caution">
    <text evidence="2">The sequence shown here is derived from an EMBL/GenBank/DDBJ whole genome shotgun (WGS) entry which is preliminary data.</text>
</comment>
<evidence type="ECO:0000313" key="3">
    <source>
        <dbReference type="Proteomes" id="UP001596415"/>
    </source>
</evidence>
<protein>
    <submittedName>
        <fullName evidence="2">Cell division protein FtsQ/DivIB</fullName>
    </submittedName>
</protein>
<dbReference type="RefSeq" id="WP_380216641.1">
    <property type="nucleotide sequence ID" value="NZ_JBHTBN010000001.1"/>
</dbReference>
<keyword evidence="2" id="KW-0131">Cell cycle</keyword>
<reference evidence="3" key="1">
    <citation type="journal article" date="2019" name="Int. J. Syst. Evol. Microbiol.">
        <title>The Global Catalogue of Microorganisms (GCM) 10K type strain sequencing project: providing services to taxonomists for standard genome sequencing and annotation.</title>
        <authorList>
            <consortium name="The Broad Institute Genomics Platform"/>
            <consortium name="The Broad Institute Genome Sequencing Center for Infectious Disease"/>
            <person name="Wu L."/>
            <person name="Ma J."/>
        </authorList>
    </citation>
    <scope>NUCLEOTIDE SEQUENCE [LARGE SCALE GENOMIC DNA]</scope>
    <source>
        <strain evidence="3">CGMCC 1.16306</strain>
    </source>
</reference>
<keyword evidence="1" id="KW-0812">Transmembrane</keyword>
<keyword evidence="2" id="KW-0132">Cell division</keyword>
<feature type="transmembrane region" description="Helical" evidence="1">
    <location>
        <begin position="6"/>
        <end position="24"/>
    </location>
</feature>
<sequence>MKINWGLIKFLVLTSLVVFLFSFTKKRNATRNLSKIDIEFLDDNEPFITRSTVNKLLIQNHDSVTGIVKEALVLKEAEARLRENKMIRDAEVFITVDGVLGARIEQRNPIARVAASNDYYLDADGKNMPLSRVYSARVPIVRMNSKVEVGALTTLLLKMRDDDFMKMSVVGLNVSNDGLIEMQLRKQDFKIIFGKAENIEKKFQNFKAFYQKAKMDSTLQSYKTVDLQFGSQVVATKK</sequence>
<evidence type="ECO:0000313" key="2">
    <source>
        <dbReference type="EMBL" id="MFC7356799.1"/>
    </source>
</evidence>
<keyword evidence="1" id="KW-1133">Transmembrane helix</keyword>
<evidence type="ECO:0000256" key="1">
    <source>
        <dbReference type="SAM" id="Phobius"/>
    </source>
</evidence>